<dbReference type="CDD" id="cd16442">
    <property type="entry name" value="BPL"/>
    <property type="match status" value="1"/>
</dbReference>
<dbReference type="PANTHER" id="PTHR12835:SF5">
    <property type="entry name" value="BIOTIN--PROTEIN LIGASE"/>
    <property type="match status" value="1"/>
</dbReference>
<dbReference type="InterPro" id="IPR004143">
    <property type="entry name" value="BPL_LPL_catalytic"/>
</dbReference>
<evidence type="ECO:0000256" key="1">
    <source>
        <dbReference type="ARBA" id="ARBA00022598"/>
    </source>
</evidence>
<dbReference type="AlphaFoldDB" id="A0A4P7GQD2"/>
<evidence type="ECO:0000256" key="2">
    <source>
        <dbReference type="ARBA" id="ARBA00023267"/>
    </source>
</evidence>
<gene>
    <name evidence="5" type="ORF">EXE57_06745</name>
</gene>
<dbReference type="SUPFAM" id="SSF55681">
    <property type="entry name" value="Class II aaRS and biotin synthetases"/>
    <property type="match status" value="1"/>
</dbReference>
<organism evidence="5 6">
    <name type="scientific">Nocardioides euryhalodurans</name>
    <dbReference type="NCBI Taxonomy" id="2518370"/>
    <lineage>
        <taxon>Bacteria</taxon>
        <taxon>Bacillati</taxon>
        <taxon>Actinomycetota</taxon>
        <taxon>Actinomycetes</taxon>
        <taxon>Propionibacteriales</taxon>
        <taxon>Nocardioidaceae</taxon>
        <taxon>Nocardioides</taxon>
    </lineage>
</organism>
<keyword evidence="6" id="KW-1185">Reference proteome</keyword>
<name>A0A4P7GQD2_9ACTN</name>
<sequence>MSVGTSVPSPGLACALTRVNVVPVPSDADPRPPLDAERLAALGVEVLPEAGSTNALVADRAREGAPAWLAVATEHQQAGRGRLDRVWETPPRAALTFSTLLRPNAPAAEWPWLPLLAGIATVRALGDHGVPSGLKWPNDLMLGERKAAGILVERVDTPTGPAAVLGIGLNVTTTEAELPVPTATSVLLAAGSAPDRTDLLVSLLGHLREQYAAWSSGGGRSLRPAYVEACVTLGREVRVALPGGGDLTGLATDVDAGGRLVVAGTPVAAGDVLHVRPAG</sequence>
<evidence type="ECO:0000256" key="3">
    <source>
        <dbReference type="ARBA" id="ARBA00024227"/>
    </source>
</evidence>
<dbReference type="GO" id="GO:0005737">
    <property type="term" value="C:cytoplasm"/>
    <property type="evidence" value="ECO:0007669"/>
    <property type="project" value="TreeGrafter"/>
</dbReference>
<dbReference type="Pfam" id="PF03099">
    <property type="entry name" value="BPL_LplA_LipB"/>
    <property type="match status" value="1"/>
</dbReference>
<dbReference type="InterPro" id="IPR004408">
    <property type="entry name" value="Biotin_CoA_COase_ligase"/>
</dbReference>
<feature type="domain" description="BPL/LPL catalytic" evidence="4">
    <location>
        <begin position="29"/>
        <end position="215"/>
    </location>
</feature>
<dbReference type="EMBL" id="CP038267">
    <property type="protein sequence ID" value="QBR94360.1"/>
    <property type="molecule type" value="Genomic_DNA"/>
</dbReference>
<dbReference type="NCBIfam" id="TIGR00121">
    <property type="entry name" value="birA_ligase"/>
    <property type="match status" value="1"/>
</dbReference>
<dbReference type="InterPro" id="IPR003142">
    <property type="entry name" value="BPL_C"/>
</dbReference>
<dbReference type="KEGG" id="noy:EXE57_06745"/>
<dbReference type="InterPro" id="IPR045864">
    <property type="entry name" value="aa-tRNA-synth_II/BPL/LPL"/>
</dbReference>
<dbReference type="Gene3D" id="2.30.30.100">
    <property type="match status" value="1"/>
</dbReference>
<dbReference type="PROSITE" id="PS51733">
    <property type="entry name" value="BPL_LPL_CATALYTIC"/>
    <property type="match status" value="1"/>
</dbReference>
<keyword evidence="2" id="KW-0092">Biotin</keyword>
<evidence type="ECO:0000259" key="4">
    <source>
        <dbReference type="PROSITE" id="PS51733"/>
    </source>
</evidence>
<evidence type="ECO:0000313" key="5">
    <source>
        <dbReference type="EMBL" id="QBR94360.1"/>
    </source>
</evidence>
<dbReference type="OrthoDB" id="9807064at2"/>
<evidence type="ECO:0000313" key="6">
    <source>
        <dbReference type="Proteomes" id="UP000294894"/>
    </source>
</evidence>
<keyword evidence="1 5" id="KW-0436">Ligase</keyword>
<reference evidence="5 6" key="1">
    <citation type="submission" date="2019-03" db="EMBL/GenBank/DDBJ databases">
        <title>Three New Species of Nocardioides, Nocardioides euryhalodurans sp. nov., Nocardioides seonyuensis sp. nov. and Nocardioides eburneoflavus sp. nov., Iolated from Soil.</title>
        <authorList>
            <person name="Roh S.G."/>
            <person name="Lee C."/>
            <person name="Kim M.-K."/>
            <person name="Kim S.B."/>
        </authorList>
    </citation>
    <scope>NUCLEOTIDE SEQUENCE [LARGE SCALE GENOMIC DNA]</scope>
    <source>
        <strain evidence="5 6">MMS17-SY117</strain>
    </source>
</reference>
<dbReference type="Gene3D" id="3.30.930.10">
    <property type="entry name" value="Bira Bifunctional Protein, Domain 2"/>
    <property type="match status" value="1"/>
</dbReference>
<dbReference type="Pfam" id="PF02237">
    <property type="entry name" value="BPL_C"/>
    <property type="match status" value="1"/>
</dbReference>
<protein>
    <recommendedName>
        <fullName evidence="3">biotin--[biotin carboxyl-carrier protein] ligase</fullName>
        <ecNumber evidence="3">6.3.4.15</ecNumber>
    </recommendedName>
</protein>
<proteinExistence type="predicted"/>
<dbReference type="PANTHER" id="PTHR12835">
    <property type="entry name" value="BIOTIN PROTEIN LIGASE"/>
    <property type="match status" value="1"/>
</dbReference>
<dbReference type="GO" id="GO:0004077">
    <property type="term" value="F:biotin--[biotin carboxyl-carrier protein] ligase activity"/>
    <property type="evidence" value="ECO:0007669"/>
    <property type="project" value="UniProtKB-EC"/>
</dbReference>
<dbReference type="EC" id="6.3.4.15" evidence="3"/>
<accession>A0A4P7GQD2</accession>
<dbReference type="Proteomes" id="UP000294894">
    <property type="component" value="Chromosome"/>
</dbReference>